<sequence length="601" mass="67342">MEQGMEKRKRGESREIDEEKWVYDSSVDHKGRVPLRASTGVWKAALFIIAIEFSERLSYFGIATNLITYLTKVIHQDLKTAAKGVNYWSGVTTMMPLVGGFVADAYLGRFSMVLISSIIYLLGLGLLTMSQLIPSLKPCDMGLMCHKPRKVHEVVFFLALYLVSVGTGGHKPCLESFGADQFDDDHSEERKKKMSYFNWWNFGLCSGLLLGVTVIVYVQDNVSWGIAYIILTVIMATTIVIFCIGRSLYRYRVPEGSPATPMLQVLAAAMTKRNLPYPSNPALLYEVPKPQKSQGRLLCHTTKLRFLDKAAIIEDNEDKENRSIENLQNPWRLATVTRVEEMKLVLNMVPIWFTSLPFGICVAQASTFFIKQGSTMNRKISHDFNIPPASIYSLAAIGMIISVCVYDKILVPLLRRTTGNERGIKILQRIGIGMVFTVIAMIVAALVERKRLSIVEKEIVQGGRTGSISMSVFWLTPQFMILGIGDGFALVGLQEYFYDQVPDSMRSLGIAFYLSVIGAANFLSSLLITVVDHITEKGGSSWFGKDLNKSRIDNFYWLLAAINGMNLGVYVFLARRYSYKNVQRRGAVADYREGDGVELMA</sequence>
<keyword evidence="5 6" id="KW-0472">Membrane</keyword>
<feature type="transmembrane region" description="Helical" evidence="6">
    <location>
        <begin position="390"/>
        <end position="414"/>
    </location>
</feature>
<feature type="transmembrane region" description="Helical" evidence="6">
    <location>
        <begin position="555"/>
        <end position="574"/>
    </location>
</feature>
<dbReference type="OMA" id="YDSSIDH"/>
<feature type="transmembrane region" description="Helical" evidence="6">
    <location>
        <begin position="351"/>
        <end position="370"/>
    </location>
</feature>
<evidence type="ECO:0000256" key="4">
    <source>
        <dbReference type="ARBA" id="ARBA00022989"/>
    </source>
</evidence>
<name>A0A835D8W0_TETSI</name>
<dbReference type="PANTHER" id="PTHR11654">
    <property type="entry name" value="OLIGOPEPTIDE TRANSPORTER-RELATED"/>
    <property type="match status" value="1"/>
</dbReference>
<feature type="transmembrane region" description="Helical" evidence="6">
    <location>
        <begin position="479"/>
        <end position="498"/>
    </location>
</feature>
<dbReference type="InterPro" id="IPR036259">
    <property type="entry name" value="MFS_trans_sf"/>
</dbReference>
<dbReference type="GO" id="GO:0042937">
    <property type="term" value="F:tripeptide transmembrane transporter activity"/>
    <property type="evidence" value="ECO:0007669"/>
    <property type="project" value="InterPro"/>
</dbReference>
<protein>
    <submittedName>
        <fullName evidence="7">Uncharacterized protein</fullName>
    </submittedName>
</protein>
<feature type="transmembrane region" description="Helical" evidence="6">
    <location>
        <begin position="510"/>
        <end position="535"/>
    </location>
</feature>
<dbReference type="GO" id="GO:0016020">
    <property type="term" value="C:membrane"/>
    <property type="evidence" value="ECO:0007669"/>
    <property type="project" value="UniProtKB-SubCell"/>
</dbReference>
<feature type="transmembrane region" description="Helical" evidence="6">
    <location>
        <begin position="426"/>
        <end position="447"/>
    </location>
</feature>
<feature type="transmembrane region" description="Helical" evidence="6">
    <location>
        <begin position="224"/>
        <end position="244"/>
    </location>
</feature>
<gene>
    <name evidence="7" type="ORF">HHK36_019120</name>
</gene>
<keyword evidence="4 6" id="KW-1133">Transmembrane helix</keyword>
<comment type="similarity">
    <text evidence="2">Belongs to the major facilitator superfamily. Proton-dependent oligopeptide transporter (POT/PTR) (TC 2.A.17) family.</text>
</comment>
<comment type="subcellular location">
    <subcellularLocation>
        <location evidence="1">Membrane</location>
        <topology evidence="1">Multi-pass membrane protein</topology>
    </subcellularLocation>
</comment>
<evidence type="ECO:0000256" key="1">
    <source>
        <dbReference type="ARBA" id="ARBA00004141"/>
    </source>
</evidence>
<dbReference type="InterPro" id="IPR000109">
    <property type="entry name" value="POT_fam"/>
</dbReference>
<dbReference type="AlphaFoldDB" id="A0A835D8W0"/>
<dbReference type="Gene3D" id="1.20.1250.20">
    <property type="entry name" value="MFS general substrate transporter like domains"/>
    <property type="match status" value="1"/>
</dbReference>
<dbReference type="Proteomes" id="UP000655225">
    <property type="component" value="Unassembled WGS sequence"/>
</dbReference>
<dbReference type="EMBL" id="JABCRI010000013">
    <property type="protein sequence ID" value="KAF8395178.1"/>
    <property type="molecule type" value="Genomic_DNA"/>
</dbReference>
<feature type="transmembrane region" description="Helical" evidence="6">
    <location>
        <begin position="113"/>
        <end position="133"/>
    </location>
</feature>
<feature type="transmembrane region" description="Helical" evidence="6">
    <location>
        <begin position="87"/>
        <end position="107"/>
    </location>
</feature>
<evidence type="ECO:0000256" key="5">
    <source>
        <dbReference type="ARBA" id="ARBA00023136"/>
    </source>
</evidence>
<dbReference type="OrthoDB" id="8904098at2759"/>
<dbReference type="InterPro" id="IPR044739">
    <property type="entry name" value="NRT1/PTR"/>
</dbReference>
<accession>A0A835D8W0</accession>
<dbReference type="GO" id="GO:0071916">
    <property type="term" value="F:dipeptide transmembrane transporter activity"/>
    <property type="evidence" value="ECO:0007669"/>
    <property type="project" value="InterPro"/>
</dbReference>
<keyword evidence="8" id="KW-1185">Reference proteome</keyword>
<organism evidence="7 8">
    <name type="scientific">Tetracentron sinense</name>
    <name type="common">Spur-leaf</name>
    <dbReference type="NCBI Taxonomy" id="13715"/>
    <lineage>
        <taxon>Eukaryota</taxon>
        <taxon>Viridiplantae</taxon>
        <taxon>Streptophyta</taxon>
        <taxon>Embryophyta</taxon>
        <taxon>Tracheophyta</taxon>
        <taxon>Spermatophyta</taxon>
        <taxon>Magnoliopsida</taxon>
        <taxon>Trochodendrales</taxon>
        <taxon>Trochodendraceae</taxon>
        <taxon>Tetracentron</taxon>
    </lineage>
</organism>
<evidence type="ECO:0000313" key="7">
    <source>
        <dbReference type="EMBL" id="KAF8395178.1"/>
    </source>
</evidence>
<reference evidence="7 8" key="1">
    <citation type="submission" date="2020-04" db="EMBL/GenBank/DDBJ databases">
        <title>Plant Genome Project.</title>
        <authorList>
            <person name="Zhang R.-G."/>
        </authorList>
    </citation>
    <scope>NUCLEOTIDE SEQUENCE [LARGE SCALE GENOMIC DNA]</scope>
    <source>
        <strain evidence="7">YNK0</strain>
        <tissue evidence="7">Leaf</tissue>
    </source>
</reference>
<evidence type="ECO:0000313" key="8">
    <source>
        <dbReference type="Proteomes" id="UP000655225"/>
    </source>
</evidence>
<proteinExistence type="inferred from homology"/>
<dbReference type="Pfam" id="PF00854">
    <property type="entry name" value="PTR2"/>
    <property type="match status" value="1"/>
</dbReference>
<dbReference type="CDD" id="cd17417">
    <property type="entry name" value="MFS_NPF5"/>
    <property type="match status" value="1"/>
</dbReference>
<dbReference type="SUPFAM" id="SSF103473">
    <property type="entry name" value="MFS general substrate transporter"/>
    <property type="match status" value="1"/>
</dbReference>
<evidence type="ECO:0000256" key="6">
    <source>
        <dbReference type="SAM" id="Phobius"/>
    </source>
</evidence>
<evidence type="ECO:0000256" key="3">
    <source>
        <dbReference type="ARBA" id="ARBA00022692"/>
    </source>
</evidence>
<keyword evidence="3 6" id="KW-0812">Transmembrane</keyword>
<evidence type="ECO:0000256" key="2">
    <source>
        <dbReference type="ARBA" id="ARBA00005982"/>
    </source>
</evidence>
<feature type="transmembrane region" description="Helical" evidence="6">
    <location>
        <begin position="199"/>
        <end position="218"/>
    </location>
</feature>
<comment type="caution">
    <text evidence="7">The sequence shown here is derived from an EMBL/GenBank/DDBJ whole genome shotgun (WGS) entry which is preliminary data.</text>
</comment>